<dbReference type="EMBL" id="SJPU01000002">
    <property type="protein sequence ID" value="TWU16019.1"/>
    <property type="molecule type" value="Genomic_DNA"/>
</dbReference>
<dbReference type="PANTHER" id="PTHR46732">
    <property type="entry name" value="ATP-DEPENDENT PROTEASE LA (LON) DOMAIN PROTEIN"/>
    <property type="match status" value="1"/>
</dbReference>
<keyword evidence="3" id="KW-0378">Hydrolase</keyword>
<sequence length="280" mass="31703">MDADHLNKRLHVRFSSKYGSGEGWLEWEFAVNPFSDATELPDDFDGDVRLFPLPGLVMFPHAMQPLHVFEPRYVEMLRESLATDQLITMATLIDQHTTPAESPPRVSPIVCVGKIVSHAELDDDRHNVLLVGVRRARIRREMETTQSFRTAQVDLIDDFYMPAATSKRSELKRRLLTAFGKIIPPKVGSHQMLHDLMAGQMGVGPITDIIAYMMPFPLADKLQLLEMSDVDGRAEYLIELLNHSDIDLQSVSVSEQKIDLQEESSHRPDRNSFPPPFSAN</sequence>
<dbReference type="Proteomes" id="UP000319908">
    <property type="component" value="Unassembled WGS sequence"/>
</dbReference>
<dbReference type="InterPro" id="IPR015947">
    <property type="entry name" value="PUA-like_sf"/>
</dbReference>
<evidence type="ECO:0000313" key="4">
    <source>
        <dbReference type="Proteomes" id="UP000319908"/>
    </source>
</evidence>
<feature type="compositionally biased region" description="Basic and acidic residues" evidence="1">
    <location>
        <begin position="257"/>
        <end position="270"/>
    </location>
</feature>
<dbReference type="GO" id="GO:0006508">
    <property type="term" value="P:proteolysis"/>
    <property type="evidence" value="ECO:0007669"/>
    <property type="project" value="UniProtKB-KW"/>
</dbReference>
<comment type="caution">
    <text evidence="3">The sequence shown here is derived from an EMBL/GenBank/DDBJ whole genome shotgun (WGS) entry which is preliminary data.</text>
</comment>
<name>A0A5C6BZH7_9BACT</name>
<accession>A0A5C6BZH7</accession>
<keyword evidence="4" id="KW-1185">Reference proteome</keyword>
<dbReference type="Gene3D" id="2.30.130.40">
    <property type="entry name" value="LON domain-like"/>
    <property type="match status" value="1"/>
</dbReference>
<dbReference type="EC" id="3.4.21.53" evidence="3"/>
<dbReference type="AlphaFoldDB" id="A0A5C6BZH7"/>
<evidence type="ECO:0000313" key="3">
    <source>
        <dbReference type="EMBL" id="TWU16019.1"/>
    </source>
</evidence>
<reference evidence="3 4" key="1">
    <citation type="journal article" date="2020" name="Antonie Van Leeuwenhoek">
        <title>Rhodopirellula heiligendammensis sp. nov., Rhodopirellula pilleata sp. nov., and Rhodopirellula solitaria sp. nov. isolated from natural or artificial marine surfaces in Northern Germany and California, USA, and emended description of the genus Rhodopirellula.</title>
        <authorList>
            <person name="Kallscheuer N."/>
            <person name="Wiegand S."/>
            <person name="Jogler M."/>
            <person name="Boedeker C."/>
            <person name="Peeters S.H."/>
            <person name="Rast P."/>
            <person name="Heuer A."/>
            <person name="Jetten M.S.M."/>
            <person name="Rohde M."/>
            <person name="Jogler C."/>
        </authorList>
    </citation>
    <scope>NUCLEOTIDE SEQUENCE [LARGE SCALE GENOMIC DNA]</scope>
    <source>
        <strain evidence="3 4">Poly21</strain>
    </source>
</reference>
<dbReference type="SUPFAM" id="SSF88697">
    <property type="entry name" value="PUA domain-like"/>
    <property type="match status" value="1"/>
</dbReference>
<dbReference type="Gene3D" id="1.20.58.1480">
    <property type="match status" value="1"/>
</dbReference>
<feature type="domain" description="Lon N-terminal" evidence="2">
    <location>
        <begin position="48"/>
        <end position="245"/>
    </location>
</feature>
<protein>
    <submittedName>
        <fullName evidence="3">Lon protease</fullName>
        <ecNumber evidence="3">3.4.21.53</ecNumber>
    </submittedName>
</protein>
<proteinExistence type="predicted"/>
<dbReference type="InterPro" id="IPR046336">
    <property type="entry name" value="Lon_prtase_N_sf"/>
</dbReference>
<gene>
    <name evidence="3" type="primary">lon_1</name>
    <name evidence="3" type="ORF">Poly21_32240</name>
</gene>
<feature type="region of interest" description="Disordered" evidence="1">
    <location>
        <begin position="257"/>
        <end position="280"/>
    </location>
</feature>
<dbReference type="GO" id="GO:0004252">
    <property type="term" value="F:serine-type endopeptidase activity"/>
    <property type="evidence" value="ECO:0007669"/>
    <property type="project" value="UniProtKB-EC"/>
</dbReference>
<dbReference type="PANTHER" id="PTHR46732:SF8">
    <property type="entry name" value="ATP-DEPENDENT PROTEASE LA (LON) DOMAIN PROTEIN"/>
    <property type="match status" value="1"/>
</dbReference>
<keyword evidence="3" id="KW-0645">Protease</keyword>
<dbReference type="Pfam" id="PF02190">
    <property type="entry name" value="LON_substr_bdg"/>
    <property type="match status" value="1"/>
</dbReference>
<dbReference type="InterPro" id="IPR003111">
    <property type="entry name" value="Lon_prtase_N"/>
</dbReference>
<evidence type="ECO:0000256" key="1">
    <source>
        <dbReference type="SAM" id="MobiDB-lite"/>
    </source>
</evidence>
<dbReference type="PROSITE" id="PS51787">
    <property type="entry name" value="LON_N"/>
    <property type="match status" value="1"/>
</dbReference>
<dbReference type="SMART" id="SM00464">
    <property type="entry name" value="LON"/>
    <property type="match status" value="1"/>
</dbReference>
<evidence type="ECO:0000259" key="2">
    <source>
        <dbReference type="PROSITE" id="PS51787"/>
    </source>
</evidence>
<organism evidence="3 4">
    <name type="scientific">Allorhodopirellula heiligendammensis</name>
    <dbReference type="NCBI Taxonomy" id="2714739"/>
    <lineage>
        <taxon>Bacteria</taxon>
        <taxon>Pseudomonadati</taxon>
        <taxon>Planctomycetota</taxon>
        <taxon>Planctomycetia</taxon>
        <taxon>Pirellulales</taxon>
        <taxon>Pirellulaceae</taxon>
        <taxon>Allorhodopirellula</taxon>
    </lineage>
</organism>